<evidence type="ECO:0000256" key="9">
    <source>
        <dbReference type="ARBA" id="ARBA00023139"/>
    </source>
</evidence>
<dbReference type="InterPro" id="IPR011025">
    <property type="entry name" value="GproteinA_insert"/>
</dbReference>
<dbReference type="GO" id="GO:0031683">
    <property type="term" value="F:G-protein beta/gamma-subunit complex binding"/>
    <property type="evidence" value="ECO:0000318"/>
    <property type="project" value="GO_Central"/>
</dbReference>
<comment type="subunit">
    <text evidence="14">G proteins are composed of 3 units; alpha, beta and gamma. The alpha chain contains the guanine nucleotide binding site.</text>
</comment>
<keyword evidence="10 14" id="KW-0807">Transducer</keyword>
<sequence>MGSLCSKGQPVAQEEDEERERELTRQLKQDDRIEKNVYKLLLLGSGESGKSTIFKQIKLLYNTGFDVEELKNYTPVIHANVYQAIKILYEGCLDLQKKDVSGEYMMRRENMEHGKRIAEIGDGVDYHPIGFLESDLIAQIWSDPAIQATYRKANELQLPDCTEYFLSGVDRLAKPDYIPTEEDILHARVRTTGIADVVFKHDGHTYRVFDVGGQRNERRKWLHLFDGVKAVIFCAALSEYDQNLFEDEGKNRMVETMELFESVLRHPSFEKTSFLVFLNKYDIFRKKVLSVPLNVCEVFRDYNEVQGDQERKISHALQYIKNKFDEIYKRNTPGLGTQRLCWLFETTALDPRIMKYTFELVDKNLVVSSISLL</sequence>
<dbReference type="STRING" id="88036.D8R7Y3"/>
<keyword evidence="9 14" id="KW-0564">Palmitate</keyword>
<comment type="subcellular location">
    <subcellularLocation>
        <location evidence="14">Cell membrane</location>
    </subcellularLocation>
</comment>
<accession>D8R7Y3</accession>
<dbReference type="PROSITE" id="PS51882">
    <property type="entry name" value="G_ALPHA"/>
    <property type="match status" value="1"/>
</dbReference>
<dbReference type="GO" id="GO:0046872">
    <property type="term" value="F:metal ion binding"/>
    <property type="evidence" value="ECO:0007669"/>
    <property type="project" value="UniProtKB-UniRule"/>
</dbReference>
<evidence type="ECO:0000256" key="11">
    <source>
        <dbReference type="ARBA" id="ARBA00023288"/>
    </source>
</evidence>
<dbReference type="GO" id="GO:0005737">
    <property type="term" value="C:cytoplasm"/>
    <property type="evidence" value="ECO:0000318"/>
    <property type="project" value="GO_Central"/>
</dbReference>
<feature type="binding site" evidence="12">
    <location>
        <begin position="210"/>
        <end position="214"/>
    </location>
    <ligand>
        <name>GTP</name>
        <dbReference type="ChEBI" id="CHEBI:37565"/>
    </ligand>
</feature>
<dbReference type="PRINTS" id="PR00318">
    <property type="entry name" value="GPROTEINA"/>
</dbReference>
<proteinExistence type="inferred from homology"/>
<dbReference type="GO" id="GO:0001664">
    <property type="term" value="F:G protein-coupled receptor binding"/>
    <property type="evidence" value="ECO:0000318"/>
    <property type="project" value="GO_Central"/>
</dbReference>
<dbReference type="OrthoDB" id="5817230at2759"/>
<evidence type="ECO:0000313" key="17">
    <source>
        <dbReference type="Proteomes" id="UP000001514"/>
    </source>
</evidence>
<evidence type="ECO:0000256" key="6">
    <source>
        <dbReference type="ARBA" id="ARBA00022801"/>
    </source>
</evidence>
<keyword evidence="3 14" id="KW-0519">Myristate</keyword>
<dbReference type="EMBL" id="GL377573">
    <property type="protein sequence ID" value="EFJ31611.1"/>
    <property type="molecule type" value="Genomic_DNA"/>
</dbReference>
<keyword evidence="6" id="KW-0378">Hydrolase</keyword>
<comment type="domain">
    <text evidence="14">The helical domain is required for self-activation.</text>
</comment>
<dbReference type="CDD" id="cd00066">
    <property type="entry name" value="G-alpha"/>
    <property type="match status" value="1"/>
</dbReference>
<dbReference type="Proteomes" id="UP000001514">
    <property type="component" value="Unassembled WGS sequence"/>
</dbReference>
<dbReference type="PANTHER" id="PTHR10218">
    <property type="entry name" value="GTP-BINDING PROTEIN ALPHA SUBUNIT"/>
    <property type="match status" value="1"/>
</dbReference>
<dbReference type="FunCoup" id="D8R7Y3">
    <property type="interactions" value="2865"/>
</dbReference>
<evidence type="ECO:0000256" key="10">
    <source>
        <dbReference type="ARBA" id="ARBA00023224"/>
    </source>
</evidence>
<dbReference type="Gramene" id="EFJ31611">
    <property type="protein sequence ID" value="EFJ31611"/>
    <property type="gene ID" value="SELMODRAFT_449884"/>
</dbReference>
<dbReference type="FunFam" id="3.40.50.300:FF:003800">
    <property type="entry name" value="Guanine nucleotide-binding protein G(k) subunit alpha"/>
    <property type="match status" value="1"/>
</dbReference>
<dbReference type="GO" id="GO:0007188">
    <property type="term" value="P:adenylate cyclase-modulating G protein-coupled receptor signaling pathway"/>
    <property type="evidence" value="ECO:0000318"/>
    <property type="project" value="GO_Central"/>
</dbReference>
<keyword evidence="7 13" id="KW-0460">Magnesium</keyword>
<evidence type="ECO:0000256" key="2">
    <source>
        <dbReference type="ARBA" id="ARBA00005804"/>
    </source>
</evidence>
<feature type="binding site" evidence="12">
    <location>
        <begin position="47"/>
        <end position="52"/>
    </location>
    <ligand>
        <name>GTP</name>
        <dbReference type="ChEBI" id="CHEBI:37565"/>
    </ligand>
</feature>
<evidence type="ECO:0000256" key="12">
    <source>
        <dbReference type="PIRSR" id="PIRSR601019-1"/>
    </source>
</evidence>
<dbReference type="SMART" id="SM00275">
    <property type="entry name" value="G_alpha"/>
    <property type="match status" value="1"/>
</dbReference>
<evidence type="ECO:0000256" key="15">
    <source>
        <dbReference type="SAM" id="MobiDB-lite"/>
    </source>
</evidence>
<comment type="function">
    <text evidence="14">Guanine nucleotide-binding proteins (G proteins) are involved as modulators or transducers in various transmembrane signaling systems.</text>
</comment>
<dbReference type="InParanoid" id="D8R7Y3"/>
<feature type="binding site" evidence="13">
    <location>
        <position position="191"/>
    </location>
    <ligand>
        <name>Mg(2+)</name>
        <dbReference type="ChEBI" id="CHEBI:18420"/>
    </ligand>
</feature>
<keyword evidence="5 12" id="KW-0547">Nucleotide-binding</keyword>
<dbReference type="SUPFAM" id="SSF47895">
    <property type="entry name" value="Transducin (alpha subunit), insertion domain"/>
    <property type="match status" value="1"/>
</dbReference>
<dbReference type="OMA" id="QVIWADA"/>
<protein>
    <recommendedName>
        <fullName evidence="14">Guanine nucleotide-binding protein alpha subunit</fullName>
        <shortName evidence="14">GP-alpha</shortName>
    </recommendedName>
</protein>
<dbReference type="Gene3D" id="3.40.50.300">
    <property type="entry name" value="P-loop containing nucleotide triphosphate hydrolases"/>
    <property type="match status" value="1"/>
</dbReference>
<keyword evidence="14" id="KW-1003">Cell membrane</keyword>
<dbReference type="GO" id="GO:0005525">
    <property type="term" value="F:GTP binding"/>
    <property type="evidence" value="ECO:0007669"/>
    <property type="project" value="UniProtKB-UniRule"/>
</dbReference>
<keyword evidence="14" id="KW-0472">Membrane</keyword>
<evidence type="ECO:0000313" key="16">
    <source>
        <dbReference type="EMBL" id="EFJ31611.1"/>
    </source>
</evidence>
<dbReference type="HOGENOM" id="CLU_014184_6_0_1"/>
<evidence type="ECO:0000256" key="5">
    <source>
        <dbReference type="ARBA" id="ARBA00022741"/>
    </source>
</evidence>
<dbReference type="eggNOG" id="KOG0082">
    <property type="taxonomic scope" value="Eukaryota"/>
</dbReference>
<dbReference type="SUPFAM" id="SSF52540">
    <property type="entry name" value="P-loop containing nucleoside triphosphate hydrolases"/>
    <property type="match status" value="1"/>
</dbReference>
<dbReference type="InterPro" id="IPR027417">
    <property type="entry name" value="P-loop_NTPase"/>
</dbReference>
<feature type="binding site" evidence="12">
    <location>
        <position position="348"/>
    </location>
    <ligand>
        <name>GTP</name>
        <dbReference type="ChEBI" id="CHEBI:37565"/>
    </ligand>
</feature>
<gene>
    <name evidence="16" type="primary">GPA-2</name>
    <name evidence="16" type="ORF">SELMODRAFT_449884</name>
</gene>
<evidence type="ECO:0000256" key="3">
    <source>
        <dbReference type="ARBA" id="ARBA00022707"/>
    </source>
</evidence>
<comment type="similarity">
    <text evidence="2 14">Belongs to the G-alpha family.</text>
</comment>
<reference evidence="16 17" key="1">
    <citation type="journal article" date="2011" name="Science">
        <title>The Selaginella genome identifies genetic changes associated with the evolution of vascular plants.</title>
        <authorList>
            <person name="Banks J.A."/>
            <person name="Nishiyama T."/>
            <person name="Hasebe M."/>
            <person name="Bowman J.L."/>
            <person name="Gribskov M."/>
            <person name="dePamphilis C."/>
            <person name="Albert V.A."/>
            <person name="Aono N."/>
            <person name="Aoyama T."/>
            <person name="Ambrose B.A."/>
            <person name="Ashton N.W."/>
            <person name="Axtell M.J."/>
            <person name="Barker E."/>
            <person name="Barker M.S."/>
            <person name="Bennetzen J.L."/>
            <person name="Bonawitz N.D."/>
            <person name="Chapple C."/>
            <person name="Cheng C."/>
            <person name="Correa L.G."/>
            <person name="Dacre M."/>
            <person name="DeBarry J."/>
            <person name="Dreyer I."/>
            <person name="Elias M."/>
            <person name="Engstrom E.M."/>
            <person name="Estelle M."/>
            <person name="Feng L."/>
            <person name="Finet C."/>
            <person name="Floyd S.K."/>
            <person name="Frommer W.B."/>
            <person name="Fujita T."/>
            <person name="Gramzow L."/>
            <person name="Gutensohn M."/>
            <person name="Harholt J."/>
            <person name="Hattori M."/>
            <person name="Heyl A."/>
            <person name="Hirai T."/>
            <person name="Hiwatashi Y."/>
            <person name="Ishikawa M."/>
            <person name="Iwata M."/>
            <person name="Karol K.G."/>
            <person name="Koehler B."/>
            <person name="Kolukisaoglu U."/>
            <person name="Kubo M."/>
            <person name="Kurata T."/>
            <person name="Lalonde S."/>
            <person name="Li K."/>
            <person name="Li Y."/>
            <person name="Litt A."/>
            <person name="Lyons E."/>
            <person name="Manning G."/>
            <person name="Maruyama T."/>
            <person name="Michael T.P."/>
            <person name="Mikami K."/>
            <person name="Miyazaki S."/>
            <person name="Morinaga S."/>
            <person name="Murata T."/>
            <person name="Mueller-Roeber B."/>
            <person name="Nelson D.R."/>
            <person name="Obara M."/>
            <person name="Oguri Y."/>
            <person name="Olmstead R.G."/>
            <person name="Onodera N."/>
            <person name="Petersen B.L."/>
            <person name="Pils B."/>
            <person name="Prigge M."/>
            <person name="Rensing S.A."/>
            <person name="Riano-Pachon D.M."/>
            <person name="Roberts A.W."/>
            <person name="Sato Y."/>
            <person name="Scheller H.V."/>
            <person name="Schulz B."/>
            <person name="Schulz C."/>
            <person name="Shakirov E.V."/>
            <person name="Shibagaki N."/>
            <person name="Shinohara N."/>
            <person name="Shippen D.E."/>
            <person name="Soerensen I."/>
            <person name="Sotooka R."/>
            <person name="Sugimoto N."/>
            <person name="Sugita M."/>
            <person name="Sumikawa N."/>
            <person name="Tanurdzic M."/>
            <person name="Theissen G."/>
            <person name="Ulvskov P."/>
            <person name="Wakazuki S."/>
            <person name="Weng J.K."/>
            <person name="Willats W.W."/>
            <person name="Wipf D."/>
            <person name="Wolf P.G."/>
            <person name="Yang L."/>
            <person name="Zimmer A.D."/>
            <person name="Zhu Q."/>
            <person name="Mitros T."/>
            <person name="Hellsten U."/>
            <person name="Loque D."/>
            <person name="Otillar R."/>
            <person name="Salamov A."/>
            <person name="Schmutz J."/>
            <person name="Shapiro H."/>
            <person name="Lindquist E."/>
            <person name="Lucas S."/>
            <person name="Rokhsar D."/>
            <person name="Grigoriev I.V."/>
        </authorList>
    </citation>
    <scope>NUCLEOTIDE SEQUENCE [LARGE SCALE GENOMIC DNA]</scope>
</reference>
<feature type="binding site" evidence="12">
    <location>
        <begin position="279"/>
        <end position="282"/>
    </location>
    <ligand>
        <name>GTP</name>
        <dbReference type="ChEBI" id="CHEBI:37565"/>
    </ligand>
</feature>
<dbReference type="AlphaFoldDB" id="D8R7Y3"/>
<dbReference type="InterPro" id="IPR002976">
    <property type="entry name" value="Plant_Gprotein_alpha"/>
</dbReference>
<evidence type="ECO:0000256" key="8">
    <source>
        <dbReference type="ARBA" id="ARBA00023134"/>
    </source>
</evidence>
<feature type="region of interest" description="Disordered" evidence="15">
    <location>
        <begin position="1"/>
        <end position="20"/>
    </location>
</feature>
<feature type="binding site" evidence="12">
    <location>
        <begin position="185"/>
        <end position="191"/>
    </location>
    <ligand>
        <name>GTP</name>
        <dbReference type="ChEBI" id="CHEBI:37565"/>
    </ligand>
</feature>
<dbReference type="InterPro" id="IPR001019">
    <property type="entry name" value="Gprotein_alpha_su"/>
</dbReference>
<dbReference type="Gene3D" id="1.10.400.10">
    <property type="entry name" value="GI Alpha 1, domain 2-like"/>
    <property type="match status" value="1"/>
</dbReference>
<dbReference type="GO" id="GO:0005834">
    <property type="term" value="C:heterotrimeric G-protein complex"/>
    <property type="evidence" value="ECO:0000318"/>
    <property type="project" value="GO_Central"/>
</dbReference>
<evidence type="ECO:0000256" key="14">
    <source>
        <dbReference type="RuleBase" id="RU368109"/>
    </source>
</evidence>
<name>D8R7Y3_SELML</name>
<evidence type="ECO:0000256" key="13">
    <source>
        <dbReference type="PIRSR" id="PIRSR601019-2"/>
    </source>
</evidence>
<evidence type="ECO:0000256" key="7">
    <source>
        <dbReference type="ARBA" id="ARBA00022842"/>
    </source>
</evidence>
<dbReference type="GO" id="GO:0003924">
    <property type="term" value="F:GTPase activity"/>
    <property type="evidence" value="ECO:0000318"/>
    <property type="project" value="GO_Central"/>
</dbReference>
<feature type="binding site" evidence="13">
    <location>
        <position position="51"/>
    </location>
    <ligand>
        <name>Mg(2+)</name>
        <dbReference type="ChEBI" id="CHEBI:18420"/>
    </ligand>
</feature>
<evidence type="ECO:0000256" key="1">
    <source>
        <dbReference type="ARBA" id="ARBA00001946"/>
    </source>
</evidence>
<keyword evidence="4 13" id="KW-0479">Metal-binding</keyword>
<keyword evidence="11 14" id="KW-0449">Lipoprotein</keyword>
<dbReference type="KEGG" id="smo:SELMODRAFT_449884"/>
<keyword evidence="17" id="KW-1185">Reference proteome</keyword>
<dbReference type="Pfam" id="PF00503">
    <property type="entry name" value="G-alpha"/>
    <property type="match status" value="1"/>
</dbReference>
<organism evidence="17">
    <name type="scientific">Selaginella moellendorffii</name>
    <name type="common">Spikemoss</name>
    <dbReference type="NCBI Taxonomy" id="88036"/>
    <lineage>
        <taxon>Eukaryota</taxon>
        <taxon>Viridiplantae</taxon>
        <taxon>Streptophyta</taxon>
        <taxon>Embryophyta</taxon>
        <taxon>Tracheophyta</taxon>
        <taxon>Lycopodiopsida</taxon>
        <taxon>Selaginellales</taxon>
        <taxon>Selaginellaceae</taxon>
        <taxon>Selaginella</taxon>
    </lineage>
</organism>
<keyword evidence="8 12" id="KW-0342">GTP-binding</keyword>
<evidence type="ECO:0000256" key="4">
    <source>
        <dbReference type="ARBA" id="ARBA00022723"/>
    </source>
</evidence>
<comment type="cofactor">
    <cofactor evidence="1">
        <name>Mg(2+)</name>
        <dbReference type="ChEBI" id="CHEBI:18420"/>
    </cofactor>
</comment>
<dbReference type="PRINTS" id="PR01242">
    <property type="entry name" value="GPROTEINAPLT"/>
</dbReference>
<dbReference type="PANTHER" id="PTHR10218:SF302">
    <property type="entry name" value="GUANINE NUCLEOTIDE-BINDING PROTEIN ALPHA-5 SUBUNIT"/>
    <property type="match status" value="1"/>
</dbReference>
<dbReference type="GeneID" id="9635387"/>